<keyword evidence="1" id="KW-1133">Transmembrane helix</keyword>
<organism evidence="2 3">
    <name type="scientific">Gossypium harknessii</name>
    <dbReference type="NCBI Taxonomy" id="34285"/>
    <lineage>
        <taxon>Eukaryota</taxon>
        <taxon>Viridiplantae</taxon>
        <taxon>Streptophyta</taxon>
        <taxon>Embryophyta</taxon>
        <taxon>Tracheophyta</taxon>
        <taxon>Spermatophyta</taxon>
        <taxon>Magnoliopsida</taxon>
        <taxon>eudicotyledons</taxon>
        <taxon>Gunneridae</taxon>
        <taxon>Pentapetalae</taxon>
        <taxon>rosids</taxon>
        <taxon>malvids</taxon>
        <taxon>Malvales</taxon>
        <taxon>Malvaceae</taxon>
        <taxon>Malvoideae</taxon>
        <taxon>Gossypium</taxon>
    </lineage>
</organism>
<evidence type="ECO:0000313" key="2">
    <source>
        <dbReference type="EMBL" id="MBA0790333.1"/>
    </source>
</evidence>
<comment type="caution">
    <text evidence="2">The sequence shown here is derived from an EMBL/GenBank/DDBJ whole genome shotgun (WGS) entry which is preliminary data.</text>
</comment>
<feature type="non-terminal residue" evidence="2">
    <location>
        <position position="124"/>
    </location>
</feature>
<sequence>GPPYRQPTAGATVHGGRETKSLPFFPPNGLLVLLIAPALVKQVRMMGHKRRKWGESVVVVAATISEGPRCGVPREDQHIIVVVTYVTELFRSWGFVMVTSTVIALYLLVHHIVLVLCIHDASVE</sequence>
<feature type="transmembrane region" description="Helical" evidence="1">
    <location>
        <begin position="93"/>
        <end position="116"/>
    </location>
</feature>
<dbReference type="EMBL" id="JABFAD010000001">
    <property type="protein sequence ID" value="MBA0790333.1"/>
    <property type="molecule type" value="Genomic_DNA"/>
</dbReference>
<accession>A0A7J9FYJ0</accession>
<proteinExistence type="predicted"/>
<feature type="non-terminal residue" evidence="2">
    <location>
        <position position="1"/>
    </location>
</feature>
<evidence type="ECO:0000313" key="3">
    <source>
        <dbReference type="Proteomes" id="UP000593560"/>
    </source>
</evidence>
<name>A0A7J9FYJ0_9ROSI</name>
<dbReference type="AlphaFoldDB" id="A0A7J9FYJ0"/>
<keyword evidence="1" id="KW-0812">Transmembrane</keyword>
<keyword evidence="1" id="KW-0472">Membrane</keyword>
<dbReference type="Proteomes" id="UP000593560">
    <property type="component" value="Unassembled WGS sequence"/>
</dbReference>
<feature type="transmembrane region" description="Helical" evidence="1">
    <location>
        <begin position="24"/>
        <end position="43"/>
    </location>
</feature>
<protein>
    <submittedName>
        <fullName evidence="2">Uncharacterized protein</fullName>
    </submittedName>
</protein>
<gene>
    <name evidence="2" type="ORF">Gohar_014992</name>
</gene>
<reference evidence="2 3" key="1">
    <citation type="journal article" date="2019" name="Genome Biol. Evol.">
        <title>Insights into the evolution of the New World diploid cottons (Gossypium, subgenus Houzingenia) based on genome sequencing.</title>
        <authorList>
            <person name="Grover C.E."/>
            <person name="Arick M.A. 2nd"/>
            <person name="Thrash A."/>
            <person name="Conover J.L."/>
            <person name="Sanders W.S."/>
            <person name="Peterson D.G."/>
            <person name="Frelichowski J.E."/>
            <person name="Scheffler J.A."/>
            <person name="Scheffler B.E."/>
            <person name="Wendel J.F."/>
        </authorList>
    </citation>
    <scope>NUCLEOTIDE SEQUENCE [LARGE SCALE GENOMIC DNA]</scope>
    <source>
        <strain evidence="2">0</strain>
        <tissue evidence="2">Leaf</tissue>
    </source>
</reference>
<evidence type="ECO:0000256" key="1">
    <source>
        <dbReference type="SAM" id="Phobius"/>
    </source>
</evidence>
<keyword evidence="3" id="KW-1185">Reference proteome</keyword>